<name>A0A2R6NT30_9APHY</name>
<keyword evidence="5" id="KW-1185">Reference proteome</keyword>
<dbReference type="OrthoDB" id="6428749at2759"/>
<evidence type="ECO:0000256" key="2">
    <source>
        <dbReference type="ARBA" id="ARBA00022801"/>
    </source>
</evidence>
<dbReference type="AlphaFoldDB" id="A0A2R6NT30"/>
<dbReference type="Proteomes" id="UP000186601">
    <property type="component" value="Unassembled WGS sequence"/>
</dbReference>
<dbReference type="STRING" id="98765.A0A2R6NT30"/>
<proteinExistence type="inferred from homology"/>
<keyword evidence="2" id="KW-0378">Hydrolase</keyword>
<gene>
    <name evidence="4" type="ORF">PHLCEN_2v8655</name>
</gene>
<reference evidence="4 5" key="1">
    <citation type="submission" date="2018-02" db="EMBL/GenBank/DDBJ databases">
        <title>Genome sequence of the basidiomycete white-rot fungus Phlebia centrifuga.</title>
        <authorList>
            <person name="Granchi Z."/>
            <person name="Peng M."/>
            <person name="de Vries R.P."/>
            <person name="Hilden K."/>
            <person name="Makela M.R."/>
            <person name="Grigoriev I."/>
            <person name="Riley R."/>
        </authorList>
    </citation>
    <scope>NUCLEOTIDE SEQUENCE [LARGE SCALE GENOMIC DNA]</scope>
    <source>
        <strain evidence="4 5">FBCC195</strain>
    </source>
</reference>
<comment type="caution">
    <text evidence="4">The sequence shown here is derived from an EMBL/GenBank/DDBJ whole genome shotgun (WGS) entry which is preliminary data.</text>
</comment>
<dbReference type="GO" id="GO:0016787">
    <property type="term" value="F:hydrolase activity"/>
    <property type="evidence" value="ECO:0007669"/>
    <property type="project" value="UniProtKB-KW"/>
</dbReference>
<dbReference type="PANTHER" id="PTHR46072:SF10">
    <property type="entry name" value="ACETAMIDASE"/>
    <property type="match status" value="1"/>
</dbReference>
<comment type="similarity">
    <text evidence="1">Belongs to the amidase family.</text>
</comment>
<evidence type="ECO:0000313" key="4">
    <source>
        <dbReference type="EMBL" id="PSR76157.1"/>
    </source>
</evidence>
<sequence length="174" mass="19554">MLQALGMKSVREFWALTYELQEYARMFNQEVWEKYRFDGMIAPVQAIPALPHESMTYVASLSVSTILYSIVDSPVGTIPVTRVDPALDGVTAEWSDPEVDGGHGSPLIERLIYNGKRALYNPQSMAGLPVGVQIIGKKWEEEKVIQMMKVVDRALGERGFGPGHRLEQKPIPHW</sequence>
<dbReference type="SUPFAM" id="SSF75304">
    <property type="entry name" value="Amidase signature (AS) enzymes"/>
    <property type="match status" value="1"/>
</dbReference>
<dbReference type="PANTHER" id="PTHR46072">
    <property type="entry name" value="AMIDASE-RELATED-RELATED"/>
    <property type="match status" value="1"/>
</dbReference>
<evidence type="ECO:0000313" key="5">
    <source>
        <dbReference type="Proteomes" id="UP000186601"/>
    </source>
</evidence>
<dbReference type="Gene3D" id="3.90.1300.10">
    <property type="entry name" value="Amidase signature (AS) domain"/>
    <property type="match status" value="1"/>
</dbReference>
<dbReference type="InterPro" id="IPR036928">
    <property type="entry name" value="AS_sf"/>
</dbReference>
<evidence type="ECO:0000256" key="1">
    <source>
        <dbReference type="ARBA" id="ARBA00009199"/>
    </source>
</evidence>
<dbReference type="Pfam" id="PF01425">
    <property type="entry name" value="Amidase"/>
    <property type="match status" value="1"/>
</dbReference>
<feature type="domain" description="Amidase" evidence="3">
    <location>
        <begin position="21"/>
        <end position="144"/>
    </location>
</feature>
<dbReference type="EMBL" id="MLYV02000860">
    <property type="protein sequence ID" value="PSR76157.1"/>
    <property type="molecule type" value="Genomic_DNA"/>
</dbReference>
<protein>
    <recommendedName>
        <fullName evidence="3">Amidase domain-containing protein</fullName>
    </recommendedName>
</protein>
<accession>A0A2R6NT30</accession>
<evidence type="ECO:0000259" key="3">
    <source>
        <dbReference type="Pfam" id="PF01425"/>
    </source>
</evidence>
<organism evidence="4 5">
    <name type="scientific">Hermanssonia centrifuga</name>
    <dbReference type="NCBI Taxonomy" id="98765"/>
    <lineage>
        <taxon>Eukaryota</taxon>
        <taxon>Fungi</taxon>
        <taxon>Dikarya</taxon>
        <taxon>Basidiomycota</taxon>
        <taxon>Agaricomycotina</taxon>
        <taxon>Agaricomycetes</taxon>
        <taxon>Polyporales</taxon>
        <taxon>Meruliaceae</taxon>
        <taxon>Hermanssonia</taxon>
    </lineage>
</organism>
<dbReference type="InterPro" id="IPR023631">
    <property type="entry name" value="Amidase_dom"/>
</dbReference>